<evidence type="ECO:0000313" key="2">
    <source>
        <dbReference type="EMBL" id="KAK3795423.1"/>
    </source>
</evidence>
<dbReference type="AlphaFoldDB" id="A0AAE1AWV1"/>
<protein>
    <submittedName>
        <fullName evidence="2">Uncharacterized protein</fullName>
    </submittedName>
</protein>
<comment type="caution">
    <text evidence="2">The sequence shown here is derived from an EMBL/GenBank/DDBJ whole genome shotgun (WGS) entry which is preliminary data.</text>
</comment>
<feature type="compositionally biased region" description="Basic and acidic residues" evidence="1">
    <location>
        <begin position="108"/>
        <end position="128"/>
    </location>
</feature>
<sequence>MLGSLTSSYILISLLHKTNYSPFSFSSPDMLQCLRGLNLHRQVHWETPINGTEKWTGDNARLSKFGERYSDSQGNRFQLYVFPVIRTLGHFDSFECYLNPKPSSGWIQEREKNRVRGRGKSVEKIEKD</sequence>
<evidence type="ECO:0000313" key="3">
    <source>
        <dbReference type="Proteomes" id="UP001283361"/>
    </source>
</evidence>
<gene>
    <name evidence="2" type="ORF">RRG08_059108</name>
</gene>
<feature type="region of interest" description="Disordered" evidence="1">
    <location>
        <begin position="101"/>
        <end position="128"/>
    </location>
</feature>
<evidence type="ECO:0000256" key="1">
    <source>
        <dbReference type="SAM" id="MobiDB-lite"/>
    </source>
</evidence>
<dbReference type="EMBL" id="JAWDGP010001059">
    <property type="protein sequence ID" value="KAK3795423.1"/>
    <property type="molecule type" value="Genomic_DNA"/>
</dbReference>
<accession>A0AAE1AWV1</accession>
<organism evidence="2 3">
    <name type="scientific">Elysia crispata</name>
    <name type="common">lettuce slug</name>
    <dbReference type="NCBI Taxonomy" id="231223"/>
    <lineage>
        <taxon>Eukaryota</taxon>
        <taxon>Metazoa</taxon>
        <taxon>Spiralia</taxon>
        <taxon>Lophotrochozoa</taxon>
        <taxon>Mollusca</taxon>
        <taxon>Gastropoda</taxon>
        <taxon>Heterobranchia</taxon>
        <taxon>Euthyneura</taxon>
        <taxon>Panpulmonata</taxon>
        <taxon>Sacoglossa</taxon>
        <taxon>Placobranchoidea</taxon>
        <taxon>Plakobranchidae</taxon>
        <taxon>Elysia</taxon>
    </lineage>
</organism>
<reference evidence="2" key="1">
    <citation type="journal article" date="2023" name="G3 (Bethesda)">
        <title>A reference genome for the long-term kleptoplast-retaining sea slug Elysia crispata morphotype clarki.</title>
        <authorList>
            <person name="Eastman K.E."/>
            <person name="Pendleton A.L."/>
            <person name="Shaikh M.A."/>
            <person name="Suttiyut T."/>
            <person name="Ogas R."/>
            <person name="Tomko P."/>
            <person name="Gavelis G."/>
            <person name="Widhalm J.R."/>
            <person name="Wisecaver J.H."/>
        </authorList>
    </citation>
    <scope>NUCLEOTIDE SEQUENCE</scope>
    <source>
        <strain evidence="2">ECLA1</strain>
    </source>
</reference>
<dbReference type="Proteomes" id="UP001283361">
    <property type="component" value="Unassembled WGS sequence"/>
</dbReference>
<proteinExistence type="predicted"/>
<name>A0AAE1AWV1_9GAST</name>
<keyword evidence="3" id="KW-1185">Reference proteome</keyword>